<evidence type="ECO:0000313" key="2">
    <source>
        <dbReference type="Proteomes" id="UP000181969"/>
    </source>
</evidence>
<sequence>MIDALRYFGFVDLLEFERMTVHEYSIRMIAVALRQLDQKELIHQQAWANWQIQATETRGKKEVPKYRTFESFFDKQKLENKILGIDTSKFKSESDKKLMQLMKNANK</sequence>
<dbReference type="Proteomes" id="UP000181969">
    <property type="component" value="Unassembled WGS sequence"/>
</dbReference>
<evidence type="ECO:0000313" key="1">
    <source>
        <dbReference type="EMBL" id="SFL28790.1"/>
    </source>
</evidence>
<dbReference type="EMBL" id="FOTJ01000004">
    <property type="protein sequence ID" value="SFL28790.1"/>
    <property type="molecule type" value="Genomic_DNA"/>
</dbReference>
<evidence type="ECO:0008006" key="3">
    <source>
        <dbReference type="Google" id="ProtNLM"/>
    </source>
</evidence>
<proteinExistence type="predicted"/>
<accession>A0A1I4GGY7</accession>
<name>A0A1I4GGY7_9LACT</name>
<reference evidence="1 2" key="1">
    <citation type="submission" date="2016-10" db="EMBL/GenBank/DDBJ databases">
        <authorList>
            <person name="de Groot N.N."/>
        </authorList>
    </citation>
    <scope>NUCLEOTIDE SEQUENCE [LARGE SCALE GENOMIC DNA]</scope>
    <source>
        <strain evidence="1 2">M79</strain>
    </source>
</reference>
<protein>
    <recommendedName>
        <fullName evidence="3">Phage protein</fullName>
    </recommendedName>
</protein>
<organism evidence="1 2">
    <name type="scientific">Lactococcus garvieae</name>
    <dbReference type="NCBI Taxonomy" id="1363"/>
    <lineage>
        <taxon>Bacteria</taxon>
        <taxon>Bacillati</taxon>
        <taxon>Bacillota</taxon>
        <taxon>Bacilli</taxon>
        <taxon>Lactobacillales</taxon>
        <taxon>Streptococcaceae</taxon>
        <taxon>Lactococcus</taxon>
    </lineage>
</organism>
<dbReference type="AlphaFoldDB" id="A0A1I4GGY7"/>
<gene>
    <name evidence="1" type="ORF">SAMN05216438_1045</name>
</gene>